<dbReference type="AlphaFoldDB" id="A0A183AW85"/>
<gene>
    <name evidence="5" type="ORF">ECPE_LOCUS11220</name>
</gene>
<dbReference type="OrthoDB" id="6270916at2759"/>
<dbReference type="PROSITE" id="PS00479">
    <property type="entry name" value="ZF_DAG_PE_1"/>
    <property type="match status" value="1"/>
</dbReference>
<accession>A0A183AW85</accession>
<evidence type="ECO:0000256" key="3">
    <source>
        <dbReference type="ARBA" id="ARBA00022833"/>
    </source>
</evidence>
<dbReference type="SUPFAM" id="SSF57889">
    <property type="entry name" value="Cysteine-rich domain"/>
    <property type="match status" value="1"/>
</dbReference>
<dbReference type="InterPro" id="IPR046349">
    <property type="entry name" value="C1-like_sf"/>
</dbReference>
<evidence type="ECO:0000256" key="2">
    <source>
        <dbReference type="ARBA" id="ARBA00022723"/>
    </source>
</evidence>
<reference evidence="7" key="1">
    <citation type="submission" date="2016-06" db="UniProtKB">
        <authorList>
            <consortium name="WormBaseParasite"/>
        </authorList>
    </citation>
    <scope>IDENTIFICATION</scope>
</reference>
<dbReference type="PANTHER" id="PTHR46075:SF2">
    <property type="entry name" value="RHO GTPASE ACTIVATING PROTEIN AT 5A, ISOFORM A"/>
    <property type="match status" value="1"/>
</dbReference>
<dbReference type="Proteomes" id="UP000272942">
    <property type="component" value="Unassembled WGS sequence"/>
</dbReference>
<evidence type="ECO:0000313" key="5">
    <source>
        <dbReference type="EMBL" id="VDP88206.1"/>
    </source>
</evidence>
<evidence type="ECO:0000313" key="6">
    <source>
        <dbReference type="Proteomes" id="UP000272942"/>
    </source>
</evidence>
<proteinExistence type="predicted"/>
<reference evidence="5 6" key="2">
    <citation type="submission" date="2018-11" db="EMBL/GenBank/DDBJ databases">
        <authorList>
            <consortium name="Pathogen Informatics"/>
        </authorList>
    </citation>
    <scope>NUCLEOTIDE SEQUENCE [LARGE SCALE GENOMIC DNA]</scope>
    <source>
        <strain evidence="5 6">Egypt</strain>
    </source>
</reference>
<keyword evidence="3" id="KW-0862">Zinc</keyword>
<sequence length="447" mass="47061">MIILILTKHLKFMQEKTLQKGESITPTTNLLIYHIVCRHSSATVPLRLDVPTPIVLETQELIQSAAGSSIFKSATEAALSMVQAQVSKLAQEIRHGMVTWKPPEPVNLLLPRNRDEELVVFELCLAARFQSLYQTACEGAPCATANGGSASSLTTTGSVDAGSGTAGGGNPALGDGYGAATQDQTAMALCLALATAYRYLSIPTSAGTGGGIQGGLDNQDSSSAGSGAGYSFRNSLFARSFENLTASALGSGSGVGSGSIGGGLSAAGSNLWMKVGYFGARMKQKQHSGHLFGSRKSKHSQKNHNLHERAFERVADCWVCGRLLWGLAPQGLACNNCNLSVHVKCKSNIRETCTKEGRRSAVLSHNGASVLTPTITSTLTETTAPLANSAAVTRVQSTVVQPSSTEMLAHASNGERSITDNLNMHQCSLSEFAYFQGLRSLLVIDLP</sequence>
<evidence type="ECO:0000256" key="1">
    <source>
        <dbReference type="ARBA" id="ARBA00022468"/>
    </source>
</evidence>
<dbReference type="WBParaSite" id="ECPE_0001125501-mRNA-1">
    <property type="protein sequence ID" value="ECPE_0001125501-mRNA-1"/>
    <property type="gene ID" value="ECPE_0001125501"/>
</dbReference>
<feature type="domain" description="Phorbol-ester/DAG-type" evidence="4">
    <location>
        <begin position="303"/>
        <end position="353"/>
    </location>
</feature>
<name>A0A183AW85_9TREM</name>
<dbReference type="InterPro" id="IPR002219">
    <property type="entry name" value="PKC_DAG/PE"/>
</dbReference>
<dbReference type="InterPro" id="IPR051854">
    <property type="entry name" value="Rho-type_GAP"/>
</dbReference>
<keyword evidence="2" id="KW-0479">Metal-binding</keyword>
<keyword evidence="1" id="KW-0343">GTPase activation</keyword>
<protein>
    <submittedName>
        <fullName evidence="7">Phorbol-ester/DAG-type domain-containing protein</fullName>
    </submittedName>
</protein>
<dbReference type="Gene3D" id="3.30.60.20">
    <property type="match status" value="1"/>
</dbReference>
<dbReference type="Pfam" id="PF00130">
    <property type="entry name" value="C1_1"/>
    <property type="match status" value="1"/>
</dbReference>
<dbReference type="SMART" id="SM00109">
    <property type="entry name" value="C1"/>
    <property type="match status" value="1"/>
</dbReference>
<dbReference type="PROSITE" id="PS50081">
    <property type="entry name" value="ZF_DAG_PE_2"/>
    <property type="match status" value="1"/>
</dbReference>
<dbReference type="GO" id="GO:0005096">
    <property type="term" value="F:GTPase activator activity"/>
    <property type="evidence" value="ECO:0007669"/>
    <property type="project" value="UniProtKB-KW"/>
</dbReference>
<dbReference type="EMBL" id="UZAN01050408">
    <property type="protein sequence ID" value="VDP88206.1"/>
    <property type="molecule type" value="Genomic_DNA"/>
</dbReference>
<keyword evidence="6" id="KW-1185">Reference proteome</keyword>
<evidence type="ECO:0000313" key="7">
    <source>
        <dbReference type="WBParaSite" id="ECPE_0001125501-mRNA-1"/>
    </source>
</evidence>
<dbReference type="GO" id="GO:0046872">
    <property type="term" value="F:metal ion binding"/>
    <property type="evidence" value="ECO:0007669"/>
    <property type="project" value="UniProtKB-KW"/>
</dbReference>
<dbReference type="PANTHER" id="PTHR46075">
    <property type="entry name" value="CHIMERIN FAMILY MEMBER"/>
    <property type="match status" value="1"/>
</dbReference>
<organism evidence="7">
    <name type="scientific">Echinostoma caproni</name>
    <dbReference type="NCBI Taxonomy" id="27848"/>
    <lineage>
        <taxon>Eukaryota</taxon>
        <taxon>Metazoa</taxon>
        <taxon>Spiralia</taxon>
        <taxon>Lophotrochozoa</taxon>
        <taxon>Platyhelminthes</taxon>
        <taxon>Trematoda</taxon>
        <taxon>Digenea</taxon>
        <taxon>Plagiorchiida</taxon>
        <taxon>Echinostomata</taxon>
        <taxon>Echinostomatoidea</taxon>
        <taxon>Echinostomatidae</taxon>
        <taxon>Echinostoma</taxon>
    </lineage>
</organism>
<evidence type="ECO:0000259" key="4">
    <source>
        <dbReference type="PROSITE" id="PS50081"/>
    </source>
</evidence>